<evidence type="ECO:0000313" key="2">
    <source>
        <dbReference type="EMBL" id="HIU64466.1"/>
    </source>
</evidence>
<dbReference type="AlphaFoldDB" id="A0A9D1MQ85"/>
<accession>A0A9D1MQ85</accession>
<protein>
    <submittedName>
        <fullName evidence="2">LysM peptidoglycan-binding domain-containing protein</fullName>
    </submittedName>
</protein>
<gene>
    <name evidence="2" type="ORF">IAB06_05485</name>
</gene>
<dbReference type="CDD" id="cd00118">
    <property type="entry name" value="LysM"/>
    <property type="match status" value="1"/>
</dbReference>
<dbReference type="Pfam" id="PF01476">
    <property type="entry name" value="LysM"/>
    <property type="match status" value="1"/>
</dbReference>
<dbReference type="InterPro" id="IPR036779">
    <property type="entry name" value="LysM_dom_sf"/>
</dbReference>
<feature type="domain" description="LysM" evidence="1">
    <location>
        <begin position="32"/>
        <end position="83"/>
    </location>
</feature>
<reference evidence="2" key="2">
    <citation type="journal article" date="2021" name="PeerJ">
        <title>Extensive microbial diversity within the chicken gut microbiome revealed by metagenomics and culture.</title>
        <authorList>
            <person name="Gilroy R."/>
            <person name="Ravi A."/>
            <person name="Getino M."/>
            <person name="Pursley I."/>
            <person name="Horton D.L."/>
            <person name="Alikhan N.F."/>
            <person name="Baker D."/>
            <person name="Gharbi K."/>
            <person name="Hall N."/>
            <person name="Watson M."/>
            <person name="Adriaenssens E.M."/>
            <person name="Foster-Nyarko E."/>
            <person name="Jarju S."/>
            <person name="Secka A."/>
            <person name="Antonio M."/>
            <person name="Oren A."/>
            <person name="Chaudhuri R.R."/>
            <person name="La Ragione R."/>
            <person name="Hildebrand F."/>
            <person name="Pallen M.J."/>
        </authorList>
    </citation>
    <scope>NUCLEOTIDE SEQUENCE</scope>
    <source>
        <strain evidence="2">CHK160-1198</strain>
    </source>
</reference>
<organism evidence="2 3">
    <name type="scientific">Candidatus Avacidaminococcus intestinavium</name>
    <dbReference type="NCBI Taxonomy" id="2840684"/>
    <lineage>
        <taxon>Bacteria</taxon>
        <taxon>Bacillati</taxon>
        <taxon>Bacillota</taxon>
        <taxon>Negativicutes</taxon>
        <taxon>Acidaminococcales</taxon>
        <taxon>Acidaminococcaceae</taxon>
        <taxon>Acidaminococcaceae incertae sedis</taxon>
        <taxon>Candidatus Avacidaminococcus</taxon>
    </lineage>
</organism>
<dbReference type="SUPFAM" id="SSF54106">
    <property type="entry name" value="LysM domain"/>
    <property type="match status" value="1"/>
</dbReference>
<sequence>MKKFLMALCLSIAVYSGYNVVTMEAANHWHHEQIVVHGGDTLWAIAGRWAEDGEDVRAVIHRICEVNQLSNNTYLLPGQKIVVPVRTNSTLLAQR</sequence>
<dbReference type="PROSITE" id="PS51782">
    <property type="entry name" value="LYSM"/>
    <property type="match status" value="1"/>
</dbReference>
<evidence type="ECO:0000313" key="3">
    <source>
        <dbReference type="Proteomes" id="UP000824099"/>
    </source>
</evidence>
<dbReference type="EMBL" id="DVNI01000087">
    <property type="protein sequence ID" value="HIU64466.1"/>
    <property type="molecule type" value="Genomic_DNA"/>
</dbReference>
<comment type="caution">
    <text evidence="2">The sequence shown here is derived from an EMBL/GenBank/DDBJ whole genome shotgun (WGS) entry which is preliminary data.</text>
</comment>
<name>A0A9D1MQ85_9FIRM</name>
<dbReference type="InterPro" id="IPR018392">
    <property type="entry name" value="LysM"/>
</dbReference>
<evidence type="ECO:0000259" key="1">
    <source>
        <dbReference type="PROSITE" id="PS51782"/>
    </source>
</evidence>
<proteinExistence type="predicted"/>
<dbReference type="Proteomes" id="UP000824099">
    <property type="component" value="Unassembled WGS sequence"/>
</dbReference>
<dbReference type="Gene3D" id="3.10.350.10">
    <property type="entry name" value="LysM domain"/>
    <property type="match status" value="1"/>
</dbReference>
<reference evidence="2" key="1">
    <citation type="submission" date="2020-10" db="EMBL/GenBank/DDBJ databases">
        <authorList>
            <person name="Gilroy R."/>
        </authorList>
    </citation>
    <scope>NUCLEOTIDE SEQUENCE</scope>
    <source>
        <strain evidence="2">CHK160-1198</strain>
    </source>
</reference>